<reference evidence="2 3" key="1">
    <citation type="submission" date="2020-10" db="EMBL/GenBank/DDBJ databases">
        <title>Chromosome-scale genome assembly of the Allis shad, Alosa alosa.</title>
        <authorList>
            <person name="Margot Z."/>
            <person name="Christophe K."/>
            <person name="Cabau C."/>
            <person name="Louis A."/>
            <person name="Berthelot C."/>
            <person name="Parey E."/>
            <person name="Roest Crollius H."/>
            <person name="Montfort J."/>
            <person name="Robinson-Rechavi M."/>
            <person name="Bucao C."/>
            <person name="Bouchez O."/>
            <person name="Gislard M."/>
            <person name="Lluch J."/>
            <person name="Milhes M."/>
            <person name="Lampietro C."/>
            <person name="Lopez Roques C."/>
            <person name="Donnadieu C."/>
            <person name="Braasch I."/>
            <person name="Desvignes T."/>
            <person name="Postlethwait J."/>
            <person name="Bobe J."/>
            <person name="Guiguen Y."/>
        </authorList>
    </citation>
    <scope>NUCLEOTIDE SEQUENCE [LARGE SCALE GENOMIC DNA]</scope>
    <source>
        <strain evidence="2">M-15738</strain>
        <tissue evidence="2">Blood</tissue>
    </source>
</reference>
<evidence type="ECO:0000313" key="3">
    <source>
        <dbReference type="Proteomes" id="UP000823561"/>
    </source>
</evidence>
<dbReference type="GO" id="GO:0005694">
    <property type="term" value="C:chromosome"/>
    <property type="evidence" value="ECO:0007669"/>
    <property type="project" value="TreeGrafter"/>
</dbReference>
<dbReference type="PANTHER" id="PTHR35541">
    <property type="entry name" value="RAD9, HUS1, RAD1-INTERACTING NUCLEAR ORPHAN PROTEIN 1"/>
    <property type="match status" value="1"/>
</dbReference>
<proteinExistence type="predicted"/>
<name>A0AAV6G466_9TELE</name>
<dbReference type="GO" id="GO:0000725">
    <property type="term" value="P:recombinational repair"/>
    <property type="evidence" value="ECO:0007669"/>
    <property type="project" value="TreeGrafter"/>
</dbReference>
<dbReference type="Pfam" id="PF15319">
    <property type="entry name" value="RHINO"/>
    <property type="match status" value="1"/>
</dbReference>
<protein>
    <submittedName>
        <fullName evidence="2">Uncharacterized protein</fullName>
    </submittedName>
</protein>
<evidence type="ECO:0000313" key="2">
    <source>
        <dbReference type="EMBL" id="KAG5267401.1"/>
    </source>
</evidence>
<dbReference type="InterPro" id="IPR029293">
    <property type="entry name" value="RHNO1"/>
</dbReference>
<dbReference type="Proteomes" id="UP000823561">
    <property type="component" value="Chromosome 17"/>
</dbReference>
<feature type="compositionally biased region" description="Polar residues" evidence="1">
    <location>
        <begin position="77"/>
        <end position="87"/>
    </location>
</feature>
<organism evidence="2 3">
    <name type="scientific">Alosa alosa</name>
    <name type="common">allis shad</name>
    <dbReference type="NCBI Taxonomy" id="278164"/>
    <lineage>
        <taxon>Eukaryota</taxon>
        <taxon>Metazoa</taxon>
        <taxon>Chordata</taxon>
        <taxon>Craniata</taxon>
        <taxon>Vertebrata</taxon>
        <taxon>Euteleostomi</taxon>
        <taxon>Actinopterygii</taxon>
        <taxon>Neopterygii</taxon>
        <taxon>Teleostei</taxon>
        <taxon>Clupei</taxon>
        <taxon>Clupeiformes</taxon>
        <taxon>Clupeoidei</taxon>
        <taxon>Clupeidae</taxon>
        <taxon>Alosa</taxon>
    </lineage>
</organism>
<sequence length="118" mass="13519">MPRNTRRKRLLNPNQTQLSFVETPINGDIHRYGLQPRSAINPKTLISEERRENGKAWVSPQFDQIRLPEVMKKRTRGSQSQSVSNTRYRYPGGATKGHFIIKMHSLTPTLAFNSTTPS</sequence>
<comment type="caution">
    <text evidence="2">The sequence shown here is derived from an EMBL/GenBank/DDBJ whole genome shotgun (WGS) entry which is preliminary data.</text>
</comment>
<dbReference type="GO" id="GO:0005634">
    <property type="term" value="C:nucleus"/>
    <property type="evidence" value="ECO:0007669"/>
    <property type="project" value="InterPro"/>
</dbReference>
<gene>
    <name evidence="2" type="ORF">AALO_G00221330</name>
</gene>
<dbReference type="GO" id="GO:0071479">
    <property type="term" value="P:cellular response to ionizing radiation"/>
    <property type="evidence" value="ECO:0007669"/>
    <property type="project" value="InterPro"/>
</dbReference>
<dbReference type="PANTHER" id="PTHR35541:SF1">
    <property type="entry name" value="RAD9, HUS1, RAD1-INTERACTING NUCLEAR ORPHAN PROTEIN 1"/>
    <property type="match status" value="1"/>
</dbReference>
<evidence type="ECO:0000256" key="1">
    <source>
        <dbReference type="SAM" id="MobiDB-lite"/>
    </source>
</evidence>
<feature type="region of interest" description="Disordered" evidence="1">
    <location>
        <begin position="71"/>
        <end position="91"/>
    </location>
</feature>
<dbReference type="EMBL" id="JADWDJ010000017">
    <property type="protein sequence ID" value="KAG5267401.1"/>
    <property type="molecule type" value="Genomic_DNA"/>
</dbReference>
<dbReference type="GO" id="GO:0000077">
    <property type="term" value="P:DNA damage checkpoint signaling"/>
    <property type="evidence" value="ECO:0007669"/>
    <property type="project" value="InterPro"/>
</dbReference>
<accession>A0AAV6G466</accession>
<dbReference type="AlphaFoldDB" id="A0AAV6G466"/>
<keyword evidence="3" id="KW-1185">Reference proteome</keyword>